<evidence type="ECO:0000313" key="1">
    <source>
        <dbReference type="EMBL" id="SUQ25729.1"/>
    </source>
</evidence>
<dbReference type="InterPro" id="IPR014718">
    <property type="entry name" value="GH-type_carb-bd"/>
</dbReference>
<dbReference type="RefSeq" id="WP_109573413.1">
    <property type="nucleotide sequence ID" value="NZ_UHJL01000004.1"/>
</dbReference>
<evidence type="ECO:0000313" key="2">
    <source>
        <dbReference type="Proteomes" id="UP000255423"/>
    </source>
</evidence>
<reference evidence="1 2" key="1">
    <citation type="submission" date="2017-08" db="EMBL/GenBank/DDBJ databases">
        <authorList>
            <person name="de Groot N.N."/>
        </authorList>
    </citation>
    <scope>NUCLEOTIDE SEQUENCE [LARGE SCALE GENOMIC DNA]</scope>
    <source>
        <strain evidence="1 2">HM2</strain>
    </source>
</reference>
<dbReference type="InterPro" id="IPR011013">
    <property type="entry name" value="Gal_mutarotase_sf_dom"/>
</dbReference>
<gene>
    <name evidence="1" type="ORF">SAMN05661053_2521</name>
</gene>
<dbReference type="GO" id="GO:0033499">
    <property type="term" value="P:galactose catabolic process via UDP-galactose, Leloir pathway"/>
    <property type="evidence" value="ECO:0007669"/>
    <property type="project" value="TreeGrafter"/>
</dbReference>
<dbReference type="AlphaFoldDB" id="A0A380S7B5"/>
<dbReference type="InterPro" id="IPR008183">
    <property type="entry name" value="Aldose_1/G6P_1-epimerase"/>
</dbReference>
<dbReference type="CDD" id="cd01081">
    <property type="entry name" value="Aldose_epim"/>
    <property type="match status" value="1"/>
</dbReference>
<name>A0A380S7B5_FIBSU</name>
<accession>A0A380S7B5</accession>
<dbReference type="Gene3D" id="2.70.98.10">
    <property type="match status" value="1"/>
</dbReference>
<dbReference type="GO" id="GO:0006006">
    <property type="term" value="P:glucose metabolic process"/>
    <property type="evidence" value="ECO:0007669"/>
    <property type="project" value="TreeGrafter"/>
</dbReference>
<organism evidence="1 2">
    <name type="scientific">Fibrobacter succinogenes</name>
    <name type="common">Bacteroides succinogenes</name>
    <dbReference type="NCBI Taxonomy" id="833"/>
    <lineage>
        <taxon>Bacteria</taxon>
        <taxon>Pseudomonadati</taxon>
        <taxon>Fibrobacterota</taxon>
        <taxon>Fibrobacteria</taxon>
        <taxon>Fibrobacterales</taxon>
        <taxon>Fibrobacteraceae</taxon>
        <taxon>Fibrobacter</taxon>
    </lineage>
</organism>
<dbReference type="Proteomes" id="UP000255423">
    <property type="component" value="Unassembled WGS sequence"/>
</dbReference>
<dbReference type="GO" id="GO:0030246">
    <property type="term" value="F:carbohydrate binding"/>
    <property type="evidence" value="ECO:0007669"/>
    <property type="project" value="InterPro"/>
</dbReference>
<dbReference type="PANTHER" id="PTHR10091:SF0">
    <property type="entry name" value="GALACTOSE MUTAROTASE"/>
    <property type="match status" value="1"/>
</dbReference>
<dbReference type="SUPFAM" id="SSF74650">
    <property type="entry name" value="Galactose mutarotase-like"/>
    <property type="match status" value="1"/>
</dbReference>
<dbReference type="GO" id="GO:0004034">
    <property type="term" value="F:aldose 1-epimerase activity"/>
    <property type="evidence" value="ECO:0007669"/>
    <property type="project" value="TreeGrafter"/>
</dbReference>
<sequence length="332" mass="37451">MSNFKLISRPLGTVQCFVLQRDDGAEFEILSGYGAGLNAWRIPDNNGKLQDLLFGYREGDDIFKMGPDTNAGCRLTPFPGRVAYAKFNWNGNDYQLVNNVSWAPHALHGFLQNKEWNLLSFESDSEKCVATFGIDWPGAFTGFPFPFRAVNKVTFTGESYTVESTVTNIGKGDLPYSEGWHPYYTLGEKINGLQMTLPESNLAILDKADIPTGEFKPDTRFVGGRLINDEFINDCFCLNQGEGPYVLKNKKNFENILVTVELKSDTKSLQIWQKAGKEQYNAIQIYTPPDRMSIAIEPMTAEPDTLNHHRDLIVIKPSESRTFIFGAKFQKR</sequence>
<dbReference type="Pfam" id="PF01263">
    <property type="entry name" value="Aldose_epim"/>
    <property type="match status" value="1"/>
</dbReference>
<dbReference type="PANTHER" id="PTHR10091">
    <property type="entry name" value="ALDOSE-1-EPIMERASE"/>
    <property type="match status" value="1"/>
</dbReference>
<protein>
    <submittedName>
        <fullName evidence="1">Galactose mutarotase</fullName>
    </submittedName>
</protein>
<proteinExistence type="predicted"/>
<dbReference type="EMBL" id="UHJL01000004">
    <property type="protein sequence ID" value="SUQ25729.1"/>
    <property type="molecule type" value="Genomic_DNA"/>
</dbReference>